<proteinExistence type="predicted"/>
<dbReference type="AlphaFoldDB" id="A0A2R8CAB0"/>
<organism evidence="1 2">
    <name type="scientific">Falsiruegeria mediterranea M17</name>
    <dbReference type="NCBI Taxonomy" id="1200281"/>
    <lineage>
        <taxon>Bacteria</taxon>
        <taxon>Pseudomonadati</taxon>
        <taxon>Pseudomonadota</taxon>
        <taxon>Alphaproteobacteria</taxon>
        <taxon>Rhodobacterales</taxon>
        <taxon>Roseobacteraceae</taxon>
        <taxon>Falsiruegeria</taxon>
    </lineage>
</organism>
<keyword evidence="2" id="KW-1185">Reference proteome</keyword>
<reference evidence="2" key="1">
    <citation type="submission" date="2018-03" db="EMBL/GenBank/DDBJ databases">
        <authorList>
            <person name="Rodrigo-Torres L."/>
            <person name="Arahal R. D."/>
            <person name="Lucena T."/>
        </authorList>
    </citation>
    <scope>NUCLEOTIDE SEQUENCE [LARGE SCALE GENOMIC DNA]</scope>
    <source>
        <strain evidence="2">CECT 7615</strain>
    </source>
</reference>
<name>A0A2R8CAB0_9RHOB</name>
<sequence length="185" mass="20545">MQQRRQYGAGMMNKPLAVLLIAGLTLSACNSWRNSRVNPTNWFGGSTSTPVETTETVNTNPLVPESRRGIFARPEEEDRGVAITKVTELQIDPTNSGAIIQVVGVANRQGAFNAELRLTPSEEDAEKGVLTYTFFVTYPENATPQGSERTRTIRQAISLSRQDLQNVRVIRVIGQENVRESRRRG</sequence>
<accession>A0A2R8CAB0</accession>
<gene>
    <name evidence="1" type="ORF">TRM7615_02900</name>
</gene>
<dbReference type="Proteomes" id="UP000244898">
    <property type="component" value="Unassembled WGS sequence"/>
</dbReference>
<protein>
    <recommendedName>
        <fullName evidence="3">Lipoprotein</fullName>
    </recommendedName>
</protein>
<evidence type="ECO:0008006" key="3">
    <source>
        <dbReference type="Google" id="ProtNLM"/>
    </source>
</evidence>
<dbReference type="EMBL" id="ONZG01000007">
    <property type="protein sequence ID" value="SPJ29384.1"/>
    <property type="molecule type" value="Genomic_DNA"/>
</dbReference>
<dbReference type="PROSITE" id="PS51257">
    <property type="entry name" value="PROKAR_LIPOPROTEIN"/>
    <property type="match status" value="1"/>
</dbReference>
<evidence type="ECO:0000313" key="1">
    <source>
        <dbReference type="EMBL" id="SPJ29384.1"/>
    </source>
</evidence>
<evidence type="ECO:0000313" key="2">
    <source>
        <dbReference type="Proteomes" id="UP000244898"/>
    </source>
</evidence>